<keyword evidence="2" id="KW-0472">Membrane</keyword>
<gene>
    <name evidence="3" type="ORF">GCM10020260_21670</name>
</gene>
<evidence type="ECO:0000256" key="2">
    <source>
        <dbReference type="SAM" id="Phobius"/>
    </source>
</evidence>
<evidence type="ECO:0000256" key="1">
    <source>
        <dbReference type="SAM" id="MobiDB-lite"/>
    </source>
</evidence>
<organism evidence="3 4">
    <name type="scientific">Nesterenkonia halobia</name>
    <dbReference type="NCBI Taxonomy" id="37922"/>
    <lineage>
        <taxon>Bacteria</taxon>
        <taxon>Bacillati</taxon>
        <taxon>Actinomycetota</taxon>
        <taxon>Actinomycetes</taxon>
        <taxon>Micrococcales</taxon>
        <taxon>Micrococcaceae</taxon>
        <taxon>Nesterenkonia</taxon>
    </lineage>
</organism>
<name>A0ABP6RG99_9MICC</name>
<dbReference type="RefSeq" id="WP_344721222.1">
    <property type="nucleotide sequence ID" value="NZ_BAAAYG010000009.1"/>
</dbReference>
<evidence type="ECO:0000313" key="4">
    <source>
        <dbReference type="Proteomes" id="UP001501736"/>
    </source>
</evidence>
<dbReference type="NCBIfam" id="NF038065">
    <property type="entry name" value="Pr6Pr"/>
    <property type="match status" value="1"/>
</dbReference>
<reference evidence="4" key="1">
    <citation type="journal article" date="2019" name="Int. J. Syst. Evol. Microbiol.">
        <title>The Global Catalogue of Microorganisms (GCM) 10K type strain sequencing project: providing services to taxonomists for standard genome sequencing and annotation.</title>
        <authorList>
            <consortium name="The Broad Institute Genomics Platform"/>
            <consortium name="The Broad Institute Genome Sequencing Center for Infectious Disease"/>
            <person name="Wu L."/>
            <person name="Ma J."/>
        </authorList>
    </citation>
    <scope>NUCLEOTIDE SEQUENCE [LARGE SCALE GENOMIC DNA]</scope>
    <source>
        <strain evidence="4">JCM 11483</strain>
    </source>
</reference>
<dbReference type="EMBL" id="BAAAYG010000009">
    <property type="protein sequence ID" value="GAA3286607.1"/>
    <property type="molecule type" value="Genomic_DNA"/>
</dbReference>
<feature type="transmembrane region" description="Helical" evidence="2">
    <location>
        <begin position="90"/>
        <end position="109"/>
    </location>
</feature>
<keyword evidence="4" id="KW-1185">Reference proteome</keyword>
<keyword evidence="2" id="KW-1133">Transmembrane helix</keyword>
<feature type="transmembrane region" description="Helical" evidence="2">
    <location>
        <begin position="184"/>
        <end position="203"/>
    </location>
</feature>
<feature type="transmembrane region" description="Helical" evidence="2">
    <location>
        <begin position="155"/>
        <end position="172"/>
    </location>
</feature>
<feature type="transmembrane region" description="Helical" evidence="2">
    <location>
        <begin position="121"/>
        <end position="140"/>
    </location>
</feature>
<feature type="compositionally biased region" description="Basic residues" evidence="1">
    <location>
        <begin position="1"/>
        <end position="12"/>
    </location>
</feature>
<proteinExistence type="predicted"/>
<dbReference type="InterPro" id="IPR049713">
    <property type="entry name" value="Pr6Pr-like"/>
</dbReference>
<evidence type="ECO:0008006" key="5">
    <source>
        <dbReference type="Google" id="ProtNLM"/>
    </source>
</evidence>
<comment type="caution">
    <text evidence="3">The sequence shown here is derived from an EMBL/GenBank/DDBJ whole genome shotgun (WGS) entry which is preliminary data.</text>
</comment>
<feature type="region of interest" description="Disordered" evidence="1">
    <location>
        <begin position="1"/>
        <end position="32"/>
    </location>
</feature>
<dbReference type="Proteomes" id="UP001501736">
    <property type="component" value="Unassembled WGS sequence"/>
</dbReference>
<protein>
    <recommendedName>
        <fullName evidence="5">Integral membrane protein</fullName>
    </recommendedName>
</protein>
<feature type="transmembrane region" description="Helical" evidence="2">
    <location>
        <begin position="223"/>
        <end position="243"/>
    </location>
</feature>
<feature type="transmembrane region" description="Helical" evidence="2">
    <location>
        <begin position="41"/>
        <end position="62"/>
    </location>
</feature>
<accession>A0ABP6RG99</accession>
<evidence type="ECO:0000313" key="3">
    <source>
        <dbReference type="EMBL" id="GAA3286607.1"/>
    </source>
</evidence>
<sequence>MQQRQKPPRHGHGGAGTRTGTSPRPGDVDDVGWQLSRPARAAHAAIALLAAVGLATSIQLGWTTDSTLPPDVGFAGGFDAGVEHTLNQPAYFTVLSGFLVCLTSGLLAARPHRTGVVFHALRQGGVVCMVTTGAVFNLLLRSDDPLVGVRLVNDTVLHVILPIAAPLVWLVVGPHGRLNLRTALASMIVPLSWLAVTLVRGPLLDWYPYEILDVPGRGYAGVGVYVGSILAAYLALALLLTGLDRLLATTARRLSPRSRR</sequence>
<keyword evidence="2" id="KW-0812">Transmembrane</keyword>